<evidence type="ECO:0000313" key="5">
    <source>
        <dbReference type="EMBL" id="OAH54607.1"/>
    </source>
</evidence>
<dbReference type="EMBL" id="LQWZ01000033">
    <property type="protein sequence ID" value="OAH54607.1"/>
    <property type="molecule type" value="Genomic_DNA"/>
</dbReference>
<reference evidence="5 6" key="1">
    <citation type="submission" date="2016-01" db="EMBL/GenBank/DDBJ databases">
        <title>Investigation of taxonomic status of Bacillus aminovorans.</title>
        <authorList>
            <person name="Verma A."/>
            <person name="Pal Y."/>
            <person name="Krishnamurthi S."/>
        </authorList>
    </citation>
    <scope>NUCLEOTIDE SEQUENCE [LARGE SCALE GENOMIC DNA]</scope>
    <source>
        <strain evidence="5 6">DSM 4337</strain>
    </source>
</reference>
<sequence>MKIQTKYHGEKELQEADVLRFANGLPGFEDEKQFVLLAFPGNTVFYALQSITTPELSFVVTDPFSFFLDYQIKIDDASLTALAIEKEEDVTLLAILTVQEPFEHTTANLQAPIVINKQNQTGRQVILTGTAYETRHALFPSGAVKEGINS</sequence>
<dbReference type="InterPro" id="IPR003775">
    <property type="entry name" value="Flagellar_assembly_factor_FliW"/>
</dbReference>
<dbReference type="GO" id="GO:0044780">
    <property type="term" value="P:bacterial-type flagellum assembly"/>
    <property type="evidence" value="ECO:0007669"/>
    <property type="project" value="UniProtKB-UniRule"/>
</dbReference>
<dbReference type="PANTHER" id="PTHR39190">
    <property type="entry name" value="FLAGELLAR ASSEMBLY FACTOR FLIW"/>
    <property type="match status" value="1"/>
</dbReference>
<comment type="function">
    <text evidence="4">Acts as an anti-CsrA protein, binds CsrA and prevents it from repressing translation of its target genes, one of which is flagellin. Binds to flagellin and participates in the assembly of the flagellum.</text>
</comment>
<dbReference type="SUPFAM" id="SSF141457">
    <property type="entry name" value="BH3618-like"/>
    <property type="match status" value="1"/>
</dbReference>
<dbReference type="InterPro" id="IPR024046">
    <property type="entry name" value="Flagellar_assmbl_FliW_dom_sf"/>
</dbReference>
<dbReference type="Proteomes" id="UP000077271">
    <property type="component" value="Unassembled WGS sequence"/>
</dbReference>
<comment type="caution">
    <text evidence="5">The sequence shown here is derived from an EMBL/GenBank/DDBJ whole genome shotgun (WGS) entry which is preliminary data.</text>
</comment>
<keyword evidence="1 4" id="KW-0963">Cytoplasm</keyword>
<dbReference type="GO" id="GO:0006417">
    <property type="term" value="P:regulation of translation"/>
    <property type="evidence" value="ECO:0007669"/>
    <property type="project" value="UniProtKB-KW"/>
</dbReference>
<evidence type="ECO:0000256" key="4">
    <source>
        <dbReference type="HAMAP-Rule" id="MF_01185"/>
    </source>
</evidence>
<dbReference type="Pfam" id="PF02623">
    <property type="entry name" value="FliW"/>
    <property type="match status" value="1"/>
</dbReference>
<dbReference type="AlphaFoldDB" id="A0A177KNA0"/>
<keyword evidence="2 4" id="KW-1005">Bacterial flagellum biogenesis</keyword>
<protein>
    <recommendedName>
        <fullName evidence="4">Flagellar assembly factor FliW</fullName>
    </recommendedName>
</protein>
<dbReference type="PANTHER" id="PTHR39190:SF1">
    <property type="entry name" value="FLAGELLAR ASSEMBLY FACTOR FLIW"/>
    <property type="match status" value="1"/>
</dbReference>
<keyword evidence="5" id="KW-0966">Cell projection</keyword>
<comment type="similarity">
    <text evidence="4">Belongs to the FliW family.</text>
</comment>
<keyword evidence="5" id="KW-0969">Cilium</keyword>
<dbReference type="Gene3D" id="2.30.290.10">
    <property type="entry name" value="BH3618-like"/>
    <property type="match status" value="1"/>
</dbReference>
<keyword evidence="4" id="KW-0143">Chaperone</keyword>
<keyword evidence="5" id="KW-0282">Flagellum</keyword>
<dbReference type="HAMAP" id="MF_01185">
    <property type="entry name" value="FliW"/>
    <property type="match status" value="1"/>
</dbReference>
<evidence type="ECO:0000256" key="3">
    <source>
        <dbReference type="ARBA" id="ARBA00022845"/>
    </source>
</evidence>
<dbReference type="NCBIfam" id="NF009793">
    <property type="entry name" value="PRK13285.1-1"/>
    <property type="match status" value="1"/>
</dbReference>
<name>A0A177KNA0_9BACI</name>
<evidence type="ECO:0000256" key="2">
    <source>
        <dbReference type="ARBA" id="ARBA00022795"/>
    </source>
</evidence>
<keyword evidence="3 4" id="KW-0810">Translation regulation</keyword>
<comment type="subunit">
    <text evidence="4">Interacts with translational regulator CsrA and flagellin(s).</text>
</comment>
<accession>A0A177KNA0</accession>
<organism evidence="5 6">
    <name type="scientific">Domibacillus aminovorans</name>
    <dbReference type="NCBI Taxonomy" id="29332"/>
    <lineage>
        <taxon>Bacteria</taxon>
        <taxon>Bacillati</taxon>
        <taxon>Bacillota</taxon>
        <taxon>Bacilli</taxon>
        <taxon>Bacillales</taxon>
        <taxon>Bacillaceae</taxon>
        <taxon>Domibacillus</taxon>
    </lineage>
</organism>
<evidence type="ECO:0000313" key="6">
    <source>
        <dbReference type="Proteomes" id="UP000077271"/>
    </source>
</evidence>
<dbReference type="RefSeq" id="WP_063975201.1">
    <property type="nucleotide sequence ID" value="NZ_LQWZ01000033.1"/>
</dbReference>
<dbReference type="OrthoDB" id="9801235at2"/>
<gene>
    <name evidence="4" type="primary">fliW</name>
    <name evidence="5" type="ORF">AWH48_08425</name>
</gene>
<comment type="subcellular location">
    <subcellularLocation>
        <location evidence="4">Cytoplasm</location>
    </subcellularLocation>
</comment>
<proteinExistence type="inferred from homology"/>
<evidence type="ECO:0000256" key="1">
    <source>
        <dbReference type="ARBA" id="ARBA00022490"/>
    </source>
</evidence>
<dbReference type="GO" id="GO:0005737">
    <property type="term" value="C:cytoplasm"/>
    <property type="evidence" value="ECO:0007669"/>
    <property type="project" value="UniProtKB-SubCell"/>
</dbReference>